<dbReference type="KEGG" id="mhf:MHF_0894"/>
<evidence type="ECO:0000313" key="2">
    <source>
        <dbReference type="Proteomes" id="UP000007952"/>
    </source>
</evidence>
<sequence length="205" mass="22341">MSKTFAISLAGATGAVGTAAAGAYHYGAFSSKSPNIGDRLQKEKYTLLKESDSTNWAKSLTQYKKKNSDKSTYTEKELKDLCKKLLAHGENEDGSYSEARKYCVVPATISGRLTSLNLNVLDATGSGDLEKWKGLSKEYKTKGVDSKKLDDLLNTGVSDEATSGDTLKGKCKTVLEKEHWDDNYDSLIKGAESWCTLQGFNSIPK</sequence>
<organism evidence="1 2">
    <name type="scientific">Mycoplasma haemofelis (strain Ohio2)</name>
    <dbReference type="NCBI Taxonomy" id="859194"/>
    <lineage>
        <taxon>Bacteria</taxon>
        <taxon>Bacillati</taxon>
        <taxon>Mycoplasmatota</taxon>
        <taxon>Mollicutes</taxon>
        <taxon>Mycoplasmataceae</taxon>
        <taxon>Mycoplasma</taxon>
    </lineage>
</organism>
<name>F6FIV4_MYCHI</name>
<dbReference type="HOGENOM" id="CLU_098620_3_0_14"/>
<evidence type="ECO:0000313" key="1">
    <source>
        <dbReference type="EMBL" id="AEG73152.1"/>
    </source>
</evidence>
<dbReference type="Proteomes" id="UP000007952">
    <property type="component" value="Chromosome"/>
</dbReference>
<reference evidence="1 2" key="1">
    <citation type="journal article" date="2011" name="J. Bacteriol.">
        <title>Complete genome sequences of two hemotropic Mycoplasmas, Mycoplasma haemofelis strain Ohio2 and Mycoplasma suis strain Illinois.</title>
        <authorList>
            <person name="Messick J.B."/>
            <person name="Santos A.P."/>
            <person name="Guimaraes A.M."/>
        </authorList>
    </citation>
    <scope>NUCLEOTIDE SEQUENCE [LARGE SCALE GENOMIC DNA]</scope>
    <source>
        <strain evidence="1 2">Ohio2</strain>
    </source>
</reference>
<protein>
    <submittedName>
        <fullName evidence="1">Uncharacterized protein</fullName>
    </submittedName>
</protein>
<proteinExistence type="predicted"/>
<dbReference type="STRING" id="859194.MHF_0894"/>
<gene>
    <name evidence="1" type="ordered locus">MHF_0894</name>
</gene>
<dbReference type="EMBL" id="CP002808">
    <property type="protein sequence ID" value="AEG73152.1"/>
    <property type="molecule type" value="Genomic_DNA"/>
</dbReference>
<dbReference type="BioCyc" id="MHAE859194:G1GR7-891-MONOMER"/>
<dbReference type="AlphaFoldDB" id="F6FIV4"/>
<reference key="2">
    <citation type="submission" date="2011-05" db="EMBL/GenBank/DDBJ databases">
        <title>The Genome of Mycoplasma haemofelis Strain Ohio2, a pathogenic hemoplasma of the cat.</title>
        <authorList>
            <person name="Santos A.P."/>
            <person name="Guimaraes A.M.S."/>
            <person name="SanMiguel P.J."/>
            <person name="Martin S.W."/>
            <person name="Messick J.B."/>
        </authorList>
    </citation>
    <scope>NUCLEOTIDE SEQUENCE</scope>
    <source>
        <strain>Ohio2</strain>
    </source>
</reference>
<accession>F6FIV4</accession>